<feature type="transmembrane region" description="Helical" evidence="5">
    <location>
        <begin position="20"/>
        <end position="44"/>
    </location>
</feature>
<reference evidence="6 7" key="1">
    <citation type="submission" date="2017-10" db="EMBL/GenBank/DDBJ databases">
        <title>FDA dAtabase for Regulatory Grade micrObial Sequences (FDA-ARGOS): Supporting development and validation of Infectious Disease Dx tests.</title>
        <authorList>
            <person name="Campos J."/>
            <person name="Goldberg B."/>
            <person name="Tallon L.J."/>
            <person name="Sadzewicz L."/>
            <person name="Sengamalay N."/>
            <person name="Ott S."/>
            <person name="Godinez A."/>
            <person name="Nagaraj S."/>
            <person name="Vyas G."/>
            <person name="Aluvathingal J."/>
            <person name="Nadendla S."/>
            <person name="Geyer C."/>
            <person name="Nandy P."/>
            <person name="Hobson J."/>
            <person name="Sichtig H."/>
        </authorList>
    </citation>
    <scope>NUCLEOTIDE SEQUENCE [LARGE SCALE GENOMIC DNA]</scope>
    <source>
        <strain evidence="6 7">FDAARGOS_185</strain>
    </source>
</reference>
<dbReference type="Pfam" id="PF04203">
    <property type="entry name" value="Sortase"/>
    <property type="match status" value="1"/>
</dbReference>
<evidence type="ECO:0000313" key="6">
    <source>
        <dbReference type="EMBL" id="TRZ28325.1"/>
    </source>
</evidence>
<dbReference type="GO" id="GO:0008234">
    <property type="term" value="F:cysteine-type peptidase activity"/>
    <property type="evidence" value="ECO:0007669"/>
    <property type="project" value="UniProtKB-KW"/>
</dbReference>
<sequence length="235" mass="26242">MRIIRKKFRILKRFLANSPIARRAIIVCCSLLAIALLIFSMFFFKQRGFEKDVHAAQKQATEQIQKKSKKKQTENLSADYSAADVHTLSPTDLNKIDPVEQVNNFGVGLLEIPAISMKLPILEGLTQTNLSVGAGTAKEGQIPGKNNFVLLGHYMTNRGLLFGGVQYLQKGNDIKLTYRGKQANYEVNEIKVVSKKESQYMEDSKSNSGILTLITCDSSNHNTPNRLIVIAKLKK</sequence>
<proteinExistence type="predicted"/>
<evidence type="ECO:0000256" key="2">
    <source>
        <dbReference type="ARBA" id="ARBA00022801"/>
    </source>
</evidence>
<gene>
    <name evidence="6" type="ORF">AUF17_16500</name>
</gene>
<dbReference type="Proteomes" id="UP000316316">
    <property type="component" value="Unassembled WGS sequence"/>
</dbReference>
<evidence type="ECO:0000256" key="3">
    <source>
        <dbReference type="ARBA" id="ARBA00022807"/>
    </source>
</evidence>
<dbReference type="InterPro" id="IPR005754">
    <property type="entry name" value="Sortase"/>
</dbReference>
<name>A0A8B5VSW2_ENTAV</name>
<evidence type="ECO:0000313" key="7">
    <source>
        <dbReference type="Proteomes" id="UP000316316"/>
    </source>
</evidence>
<dbReference type="SUPFAM" id="SSF63817">
    <property type="entry name" value="Sortase"/>
    <property type="match status" value="1"/>
</dbReference>
<protein>
    <submittedName>
        <fullName evidence="6">Class A sortase</fullName>
    </submittedName>
</protein>
<dbReference type="InterPro" id="IPR023365">
    <property type="entry name" value="Sortase_dom-sf"/>
</dbReference>
<comment type="caution">
    <text evidence="6">The sequence shown here is derived from an EMBL/GenBank/DDBJ whole genome shotgun (WGS) entry which is preliminary data.</text>
</comment>
<keyword evidence="2" id="KW-0378">Hydrolase</keyword>
<dbReference type="RefSeq" id="WP_053089556.1">
    <property type="nucleotide sequence ID" value="NZ_CABHNH010000034.1"/>
</dbReference>
<feature type="active site" description="Proton donor/acceptor" evidence="4">
    <location>
        <position position="153"/>
    </location>
</feature>
<keyword evidence="5" id="KW-0472">Membrane</keyword>
<keyword evidence="3" id="KW-0788">Thiol protease</keyword>
<dbReference type="CDD" id="cd06165">
    <property type="entry name" value="Sortase_A"/>
    <property type="match status" value="1"/>
</dbReference>
<keyword evidence="5" id="KW-0812">Transmembrane</keyword>
<organism evidence="6 7">
    <name type="scientific">Enterococcus avium</name>
    <name type="common">Streptococcus avium</name>
    <dbReference type="NCBI Taxonomy" id="33945"/>
    <lineage>
        <taxon>Bacteria</taxon>
        <taxon>Bacillati</taxon>
        <taxon>Bacillota</taxon>
        <taxon>Bacilli</taxon>
        <taxon>Lactobacillales</taxon>
        <taxon>Enterococcaceae</taxon>
        <taxon>Enterococcus</taxon>
    </lineage>
</organism>
<keyword evidence="1" id="KW-0645">Protease</keyword>
<evidence type="ECO:0000256" key="4">
    <source>
        <dbReference type="PIRSR" id="PIRSR605754-1"/>
    </source>
</evidence>
<dbReference type="Gene3D" id="2.40.260.10">
    <property type="entry name" value="Sortase"/>
    <property type="match status" value="1"/>
</dbReference>
<dbReference type="AlphaFoldDB" id="A0A8B5VSW2"/>
<dbReference type="EMBL" id="PDXQ01000002">
    <property type="protein sequence ID" value="TRZ28325.1"/>
    <property type="molecule type" value="Genomic_DNA"/>
</dbReference>
<accession>A0A8B5VSW2</accession>
<feature type="active site" description="Acyl-thioester intermediate" evidence="4">
    <location>
        <position position="216"/>
    </location>
</feature>
<evidence type="ECO:0000256" key="5">
    <source>
        <dbReference type="SAM" id="Phobius"/>
    </source>
</evidence>
<keyword evidence="5" id="KW-1133">Transmembrane helix</keyword>
<dbReference type="GO" id="GO:0006508">
    <property type="term" value="P:proteolysis"/>
    <property type="evidence" value="ECO:0007669"/>
    <property type="project" value="UniProtKB-KW"/>
</dbReference>
<evidence type="ECO:0000256" key="1">
    <source>
        <dbReference type="ARBA" id="ARBA00022670"/>
    </source>
</evidence>
<dbReference type="InterPro" id="IPR042007">
    <property type="entry name" value="Sortase_A"/>
</dbReference>
<dbReference type="NCBIfam" id="TIGR01076">
    <property type="entry name" value="sortase_fam"/>
    <property type="match status" value="1"/>
</dbReference>